<sequence length="114" mass="13912">MQCFEWRLYQHCVHNKVIDRVNILREAEHLRTTIYSDHKTLKKMRLGQQQKWYLEFRNNFDLREFDEEERQSICEKLLNKSTKCCCHVNGNPFQQTDEDEDVKTEDTDDEIIDL</sequence>
<organism evidence="2 3">
    <name type="scientific">Oikopleura dioica</name>
    <name type="common">Tunicate</name>
    <dbReference type="NCBI Taxonomy" id="34765"/>
    <lineage>
        <taxon>Eukaryota</taxon>
        <taxon>Metazoa</taxon>
        <taxon>Chordata</taxon>
        <taxon>Tunicata</taxon>
        <taxon>Appendicularia</taxon>
        <taxon>Copelata</taxon>
        <taxon>Oikopleuridae</taxon>
        <taxon>Oikopleura</taxon>
    </lineage>
</organism>
<feature type="region of interest" description="Disordered" evidence="1">
    <location>
        <begin position="92"/>
        <end position="114"/>
    </location>
</feature>
<evidence type="ECO:0000313" key="2">
    <source>
        <dbReference type="EMBL" id="CAG5108266.1"/>
    </source>
</evidence>
<protein>
    <submittedName>
        <fullName evidence="2">Oidioi.mRNA.OKI2018_I69.chr1.g3714.t1.cds</fullName>
    </submittedName>
</protein>
<gene>
    <name evidence="2" type="ORF">OKIOD_LOCUS12479</name>
</gene>
<accession>A0ABN7SYZ2</accession>
<feature type="compositionally biased region" description="Acidic residues" evidence="1">
    <location>
        <begin position="96"/>
        <end position="114"/>
    </location>
</feature>
<name>A0ABN7SYZ2_OIKDI</name>
<keyword evidence="3" id="KW-1185">Reference proteome</keyword>
<dbReference type="EMBL" id="OU015566">
    <property type="protein sequence ID" value="CAG5108266.1"/>
    <property type="molecule type" value="Genomic_DNA"/>
</dbReference>
<evidence type="ECO:0000256" key="1">
    <source>
        <dbReference type="SAM" id="MobiDB-lite"/>
    </source>
</evidence>
<evidence type="ECO:0000313" key="3">
    <source>
        <dbReference type="Proteomes" id="UP001158576"/>
    </source>
</evidence>
<reference evidence="2 3" key="1">
    <citation type="submission" date="2021-04" db="EMBL/GenBank/DDBJ databases">
        <authorList>
            <person name="Bliznina A."/>
        </authorList>
    </citation>
    <scope>NUCLEOTIDE SEQUENCE [LARGE SCALE GENOMIC DNA]</scope>
</reference>
<proteinExistence type="predicted"/>
<dbReference type="Proteomes" id="UP001158576">
    <property type="component" value="Chromosome 1"/>
</dbReference>